<keyword evidence="2" id="KW-1185">Reference proteome</keyword>
<dbReference type="Proteomes" id="UP000805193">
    <property type="component" value="Unassembled WGS sequence"/>
</dbReference>
<protein>
    <submittedName>
        <fullName evidence="1">Uncharacterized protein</fullName>
    </submittedName>
</protein>
<gene>
    <name evidence="1" type="ORF">HPB47_016777</name>
</gene>
<comment type="caution">
    <text evidence="1">The sequence shown here is derived from an EMBL/GenBank/DDBJ whole genome shotgun (WGS) entry which is preliminary data.</text>
</comment>
<dbReference type="EMBL" id="JABSTQ010005579">
    <property type="protein sequence ID" value="KAG0439032.1"/>
    <property type="molecule type" value="Genomic_DNA"/>
</dbReference>
<evidence type="ECO:0000313" key="2">
    <source>
        <dbReference type="Proteomes" id="UP000805193"/>
    </source>
</evidence>
<evidence type="ECO:0000313" key="1">
    <source>
        <dbReference type="EMBL" id="KAG0439032.1"/>
    </source>
</evidence>
<reference evidence="1 2" key="1">
    <citation type="journal article" date="2020" name="Cell">
        <title>Large-Scale Comparative Analyses of Tick Genomes Elucidate Their Genetic Diversity and Vector Capacities.</title>
        <authorList>
            <consortium name="Tick Genome and Microbiome Consortium (TIGMIC)"/>
            <person name="Jia N."/>
            <person name="Wang J."/>
            <person name="Shi W."/>
            <person name="Du L."/>
            <person name="Sun Y."/>
            <person name="Zhan W."/>
            <person name="Jiang J.F."/>
            <person name="Wang Q."/>
            <person name="Zhang B."/>
            <person name="Ji P."/>
            <person name="Bell-Sakyi L."/>
            <person name="Cui X.M."/>
            <person name="Yuan T.T."/>
            <person name="Jiang B.G."/>
            <person name="Yang W.F."/>
            <person name="Lam T.T."/>
            <person name="Chang Q.C."/>
            <person name="Ding S.J."/>
            <person name="Wang X.J."/>
            <person name="Zhu J.G."/>
            <person name="Ruan X.D."/>
            <person name="Zhao L."/>
            <person name="Wei J.T."/>
            <person name="Ye R.Z."/>
            <person name="Que T.C."/>
            <person name="Du C.H."/>
            <person name="Zhou Y.H."/>
            <person name="Cheng J.X."/>
            <person name="Dai P.F."/>
            <person name="Guo W.B."/>
            <person name="Han X.H."/>
            <person name="Huang E.J."/>
            <person name="Li L.F."/>
            <person name="Wei W."/>
            <person name="Gao Y.C."/>
            <person name="Liu J.Z."/>
            <person name="Shao H.Z."/>
            <person name="Wang X."/>
            <person name="Wang C.C."/>
            <person name="Yang T.C."/>
            <person name="Huo Q.B."/>
            <person name="Li W."/>
            <person name="Chen H.Y."/>
            <person name="Chen S.E."/>
            <person name="Zhou L.G."/>
            <person name="Ni X.B."/>
            <person name="Tian J.H."/>
            <person name="Sheng Y."/>
            <person name="Liu T."/>
            <person name="Pan Y.S."/>
            <person name="Xia L.Y."/>
            <person name="Li J."/>
            <person name="Zhao F."/>
            <person name="Cao W.C."/>
        </authorList>
    </citation>
    <scope>NUCLEOTIDE SEQUENCE [LARGE SCALE GENOMIC DNA]</scope>
    <source>
        <strain evidence="1">Iper-2018</strain>
    </source>
</reference>
<name>A0AC60QQ80_IXOPE</name>
<sequence>MNQLPAIADIRDFPPAMTFDKFTDMDSALDVCADLTDEEIVRQVLEPDSESDSEDDAPAIVRPSNAELTQALMLIVPPELVPSPKLISPSIKELCSAADWTYCPSSEDTFHRTVTQCRWELWRFATNHYCLEISTAKEAYSFLNNIGAYADLPRFFGPCTKSDGHSCHLLDQLDIWNHVLQEVGMLLEEVAPETLSVSPQRRASDGLATGWVLHPLGRSTPPNGWVLLHWLFKEHRCIANLQLFSPNKRSQLPLGDALSQNFGLRMLTLSYETGEEEFKMIYSTIRRWTMLENLSISGLGLSNDSAVLLETSLEKLPSLRSLDVSFWSITPACDAAGRSDTRLDSRPRVVHAEKQRREEVGAAMTARKDGRGRCGEQACYFPL</sequence>
<accession>A0AC60QQ80</accession>
<organism evidence="1 2">
    <name type="scientific">Ixodes persulcatus</name>
    <name type="common">Taiga tick</name>
    <dbReference type="NCBI Taxonomy" id="34615"/>
    <lineage>
        <taxon>Eukaryota</taxon>
        <taxon>Metazoa</taxon>
        <taxon>Ecdysozoa</taxon>
        <taxon>Arthropoda</taxon>
        <taxon>Chelicerata</taxon>
        <taxon>Arachnida</taxon>
        <taxon>Acari</taxon>
        <taxon>Parasitiformes</taxon>
        <taxon>Ixodida</taxon>
        <taxon>Ixodoidea</taxon>
        <taxon>Ixodidae</taxon>
        <taxon>Ixodinae</taxon>
        <taxon>Ixodes</taxon>
    </lineage>
</organism>
<proteinExistence type="predicted"/>